<proteinExistence type="predicted"/>
<evidence type="ECO:0008006" key="3">
    <source>
        <dbReference type="Google" id="ProtNLM"/>
    </source>
</evidence>
<keyword evidence="2" id="KW-1185">Reference proteome</keyword>
<evidence type="ECO:0000313" key="2">
    <source>
        <dbReference type="Proteomes" id="UP000053259"/>
    </source>
</evidence>
<dbReference type="AlphaFoldDB" id="A0A0D1Z8B2"/>
<evidence type="ECO:0000313" key="1">
    <source>
        <dbReference type="EMBL" id="KIW09227.1"/>
    </source>
</evidence>
<dbReference type="VEuPathDB" id="FungiDB:PV09_00154"/>
<gene>
    <name evidence="1" type="ORF">PV09_00154</name>
</gene>
<dbReference type="HOGENOM" id="CLU_050543_0_0_1"/>
<dbReference type="RefSeq" id="XP_016219096.1">
    <property type="nucleotide sequence ID" value="XM_016352839.1"/>
</dbReference>
<reference evidence="1 2" key="1">
    <citation type="submission" date="2015-01" db="EMBL/GenBank/DDBJ databases">
        <title>The Genome Sequence of Ochroconis gallopava CBS43764.</title>
        <authorList>
            <consortium name="The Broad Institute Genomics Platform"/>
            <person name="Cuomo C."/>
            <person name="de Hoog S."/>
            <person name="Gorbushina A."/>
            <person name="Stielow B."/>
            <person name="Teixiera M."/>
            <person name="Abouelleil A."/>
            <person name="Chapman S.B."/>
            <person name="Priest M."/>
            <person name="Young S.K."/>
            <person name="Wortman J."/>
            <person name="Nusbaum C."/>
            <person name="Birren B."/>
        </authorList>
    </citation>
    <scope>NUCLEOTIDE SEQUENCE [LARGE SCALE GENOMIC DNA]</scope>
    <source>
        <strain evidence="1 2">CBS 43764</strain>
    </source>
</reference>
<dbReference type="OrthoDB" id="4191440at2759"/>
<dbReference type="InParanoid" id="A0A0D1Z8B2"/>
<accession>A0A0D1Z8B2</accession>
<dbReference type="GeneID" id="27308127"/>
<sequence length="492" mass="55480">MHLFFKHIISLSKAANIYVPEAWKPQESLTPWRFAMSIIRCWCAGWIGLSSFGTKGSPSTIDIVLLVKNHNELRHPPYSPIILPSLTLGVAMEFIAFGWNVACVALTFAVPWHLLLAVPDLFALVGLSVSQAQQYTFTPRSNSTCVGIAKWQVPPDGGPNFYVMAANLTNDTPNHVCSTLYSAMVWQAVVVFHEGLIVFLALTLALPKRHCLHLSQLRRTIFRLATLVPRECIYMISYLNEKRRRISARKRSNEHIELTCLRDRRQEYTCRLSTKMEQVLALEEALLVIASELHYQDLIRLSWTSKSIRELVFPAGDLKMRKKKLRRVTCVHNTLTCWNCNIKVCLGRTDPYLNPQQGCAHALPEPSALSGYGHLSRLELHETHCQPYCSACYYAKVCRSLFPSRRRPCACFVTLPTGLICGNCAKLEDPTAIRLEAKTRAVWQRSLSITECTDCQTELASGSAWWIAACGLQCRDNIHMTSPAKDIVTESV</sequence>
<dbReference type="Proteomes" id="UP000053259">
    <property type="component" value="Unassembled WGS sequence"/>
</dbReference>
<dbReference type="EMBL" id="KN847529">
    <property type="protein sequence ID" value="KIW09227.1"/>
    <property type="molecule type" value="Genomic_DNA"/>
</dbReference>
<organism evidence="1 2">
    <name type="scientific">Verruconis gallopava</name>
    <dbReference type="NCBI Taxonomy" id="253628"/>
    <lineage>
        <taxon>Eukaryota</taxon>
        <taxon>Fungi</taxon>
        <taxon>Dikarya</taxon>
        <taxon>Ascomycota</taxon>
        <taxon>Pezizomycotina</taxon>
        <taxon>Dothideomycetes</taxon>
        <taxon>Pleosporomycetidae</taxon>
        <taxon>Venturiales</taxon>
        <taxon>Sympoventuriaceae</taxon>
        <taxon>Verruconis</taxon>
    </lineage>
</organism>
<protein>
    <recommendedName>
        <fullName evidence="3">F-box domain-containing protein</fullName>
    </recommendedName>
</protein>
<name>A0A0D1Z8B2_9PEZI</name>